<evidence type="ECO:0000313" key="1">
    <source>
        <dbReference type="EMBL" id="KDP29877.1"/>
    </source>
</evidence>
<keyword evidence="2" id="KW-1185">Reference proteome</keyword>
<accession>A0A067K170</accession>
<proteinExistence type="predicted"/>
<evidence type="ECO:0000313" key="2">
    <source>
        <dbReference type="Proteomes" id="UP000027138"/>
    </source>
</evidence>
<dbReference type="Proteomes" id="UP000027138">
    <property type="component" value="Unassembled WGS sequence"/>
</dbReference>
<organism evidence="1 2">
    <name type="scientific">Jatropha curcas</name>
    <name type="common">Barbados nut</name>
    <dbReference type="NCBI Taxonomy" id="180498"/>
    <lineage>
        <taxon>Eukaryota</taxon>
        <taxon>Viridiplantae</taxon>
        <taxon>Streptophyta</taxon>
        <taxon>Embryophyta</taxon>
        <taxon>Tracheophyta</taxon>
        <taxon>Spermatophyta</taxon>
        <taxon>Magnoliopsida</taxon>
        <taxon>eudicotyledons</taxon>
        <taxon>Gunneridae</taxon>
        <taxon>Pentapetalae</taxon>
        <taxon>rosids</taxon>
        <taxon>fabids</taxon>
        <taxon>Malpighiales</taxon>
        <taxon>Euphorbiaceae</taxon>
        <taxon>Crotonoideae</taxon>
        <taxon>Jatropheae</taxon>
        <taxon>Jatropha</taxon>
    </lineage>
</organism>
<sequence>MKKKAVNRDPHRDGNGENFILLMSVTMRIGTKMRLGKAVWGIAQCPLAQHIASPSAPKAPRDLRALSLALVAQCALLTTKSVFNLTLHWLDRVMFVRSCVPMAFLQHLN</sequence>
<reference evidence="1 2" key="1">
    <citation type="journal article" date="2014" name="PLoS ONE">
        <title>Global Analysis of Gene Expression Profiles in Physic Nut (Jatropha curcas L.) Seedlings Exposed to Salt Stress.</title>
        <authorList>
            <person name="Zhang L."/>
            <person name="Zhang C."/>
            <person name="Wu P."/>
            <person name="Chen Y."/>
            <person name="Li M."/>
            <person name="Jiang H."/>
            <person name="Wu G."/>
        </authorList>
    </citation>
    <scope>NUCLEOTIDE SEQUENCE [LARGE SCALE GENOMIC DNA]</scope>
    <source>
        <strain evidence="2">cv. GZQX0401</strain>
        <tissue evidence="1">Young leaves</tissue>
    </source>
</reference>
<dbReference type="EMBL" id="KK914726">
    <property type="protein sequence ID" value="KDP29877.1"/>
    <property type="molecule type" value="Genomic_DNA"/>
</dbReference>
<protein>
    <submittedName>
        <fullName evidence="1">Uncharacterized protein</fullName>
    </submittedName>
</protein>
<name>A0A067K170_JATCU</name>
<dbReference type="AlphaFoldDB" id="A0A067K170"/>
<gene>
    <name evidence="1" type="ORF">JCGZ_18452</name>
</gene>